<dbReference type="SUPFAM" id="SSF46785">
    <property type="entry name" value="Winged helix' DNA-binding domain"/>
    <property type="match status" value="1"/>
</dbReference>
<comment type="caution">
    <text evidence="6">The sequence shown here is derived from an EMBL/GenBank/DDBJ whole genome shotgun (WGS) entry which is preliminary data.</text>
</comment>
<dbReference type="PRINTS" id="PR00035">
    <property type="entry name" value="HTHGNTR"/>
</dbReference>
<dbReference type="SUPFAM" id="SSF48008">
    <property type="entry name" value="GntR ligand-binding domain-like"/>
    <property type="match status" value="1"/>
</dbReference>
<reference evidence="7" key="1">
    <citation type="journal article" date="2019" name="Int. J. Syst. Evol. Microbiol.">
        <title>The Global Catalogue of Microorganisms (GCM) 10K type strain sequencing project: providing services to taxonomists for standard genome sequencing and annotation.</title>
        <authorList>
            <consortium name="The Broad Institute Genomics Platform"/>
            <consortium name="The Broad Institute Genome Sequencing Center for Infectious Disease"/>
            <person name="Wu L."/>
            <person name="Ma J."/>
        </authorList>
    </citation>
    <scope>NUCLEOTIDE SEQUENCE [LARGE SCALE GENOMIC DNA]</scope>
    <source>
        <strain evidence="7">CCUG 50213</strain>
    </source>
</reference>
<feature type="region of interest" description="Disordered" evidence="4">
    <location>
        <begin position="234"/>
        <end position="256"/>
    </location>
</feature>
<dbReference type="InterPro" id="IPR036390">
    <property type="entry name" value="WH_DNA-bd_sf"/>
</dbReference>
<name>A0ABW3TLX8_9MICO</name>
<proteinExistence type="predicted"/>
<evidence type="ECO:0000256" key="4">
    <source>
        <dbReference type="SAM" id="MobiDB-lite"/>
    </source>
</evidence>
<dbReference type="RefSeq" id="WP_343958588.1">
    <property type="nucleotide sequence ID" value="NZ_BAAAKZ010000003.1"/>
</dbReference>
<feature type="domain" description="HTH gntR-type" evidence="5">
    <location>
        <begin position="12"/>
        <end position="80"/>
    </location>
</feature>
<keyword evidence="3" id="KW-0804">Transcription</keyword>
<evidence type="ECO:0000313" key="6">
    <source>
        <dbReference type="EMBL" id="MFD1200412.1"/>
    </source>
</evidence>
<evidence type="ECO:0000256" key="3">
    <source>
        <dbReference type="ARBA" id="ARBA00023163"/>
    </source>
</evidence>
<dbReference type="InterPro" id="IPR008920">
    <property type="entry name" value="TF_FadR/GntR_C"/>
</dbReference>
<dbReference type="PANTHER" id="PTHR43537">
    <property type="entry name" value="TRANSCRIPTIONAL REGULATOR, GNTR FAMILY"/>
    <property type="match status" value="1"/>
</dbReference>
<keyword evidence="1" id="KW-0805">Transcription regulation</keyword>
<feature type="compositionally biased region" description="Polar residues" evidence="4">
    <location>
        <begin position="244"/>
        <end position="256"/>
    </location>
</feature>
<dbReference type="Gene3D" id="1.10.10.10">
    <property type="entry name" value="Winged helix-like DNA-binding domain superfamily/Winged helix DNA-binding domain"/>
    <property type="match status" value="1"/>
</dbReference>
<organism evidence="6 7">
    <name type="scientific">Leucobacter albus</name>
    <dbReference type="NCBI Taxonomy" id="272210"/>
    <lineage>
        <taxon>Bacteria</taxon>
        <taxon>Bacillati</taxon>
        <taxon>Actinomycetota</taxon>
        <taxon>Actinomycetes</taxon>
        <taxon>Micrococcales</taxon>
        <taxon>Microbacteriaceae</taxon>
        <taxon>Leucobacter</taxon>
    </lineage>
</organism>
<dbReference type="CDD" id="cd07377">
    <property type="entry name" value="WHTH_GntR"/>
    <property type="match status" value="1"/>
</dbReference>
<dbReference type="PROSITE" id="PS50949">
    <property type="entry name" value="HTH_GNTR"/>
    <property type="match status" value="1"/>
</dbReference>
<protein>
    <submittedName>
        <fullName evidence="6">FadR/GntR family transcriptional regulator</fullName>
    </submittedName>
</protein>
<dbReference type="EMBL" id="JBHTLY010000001">
    <property type="protein sequence ID" value="MFD1200412.1"/>
    <property type="molecule type" value="Genomic_DNA"/>
</dbReference>
<dbReference type="Pfam" id="PF00392">
    <property type="entry name" value="GntR"/>
    <property type="match status" value="1"/>
</dbReference>
<dbReference type="PANTHER" id="PTHR43537:SF5">
    <property type="entry name" value="UXU OPERON TRANSCRIPTIONAL REGULATOR"/>
    <property type="match status" value="1"/>
</dbReference>
<evidence type="ECO:0000259" key="5">
    <source>
        <dbReference type="PROSITE" id="PS50949"/>
    </source>
</evidence>
<gene>
    <name evidence="6" type="ORF">ACFQ3U_00690</name>
</gene>
<evidence type="ECO:0000256" key="2">
    <source>
        <dbReference type="ARBA" id="ARBA00023125"/>
    </source>
</evidence>
<dbReference type="InterPro" id="IPR000524">
    <property type="entry name" value="Tscrpt_reg_HTH_GntR"/>
</dbReference>
<evidence type="ECO:0000313" key="7">
    <source>
        <dbReference type="Proteomes" id="UP001597181"/>
    </source>
</evidence>
<keyword evidence="2" id="KW-0238">DNA-binding</keyword>
<dbReference type="Proteomes" id="UP001597181">
    <property type="component" value="Unassembled WGS sequence"/>
</dbReference>
<accession>A0ABW3TLX8</accession>
<evidence type="ECO:0000256" key="1">
    <source>
        <dbReference type="ARBA" id="ARBA00023015"/>
    </source>
</evidence>
<sequence>MDWNSMKPATTLSLPDRLSVDLERLILDGELSPGDRLPPERALAEHLGVSRVSIREALRELENRGLIDRKPGRGTVVLGPGERTGLADRIGEAVNAADAQIRDIMELRAIVEPPIARITAGRATPRDLAQLRELVEAMEKDTTKERYAELDRAFHQSIAQYTHNPLLELINEQIAQQIAPSRGSRYQTRERRQVSSAAHRRIFEAIAAGDGDLAEAEARAHVLDIAAQIAIAGKQGAEPAPGAPTTQPSADQETGI</sequence>
<dbReference type="SMART" id="SM00345">
    <property type="entry name" value="HTH_GNTR"/>
    <property type="match status" value="1"/>
</dbReference>
<dbReference type="InterPro" id="IPR036388">
    <property type="entry name" value="WH-like_DNA-bd_sf"/>
</dbReference>
<dbReference type="InterPro" id="IPR011711">
    <property type="entry name" value="GntR_C"/>
</dbReference>
<keyword evidence="7" id="KW-1185">Reference proteome</keyword>
<dbReference type="Gene3D" id="1.20.120.530">
    <property type="entry name" value="GntR ligand-binding domain-like"/>
    <property type="match status" value="1"/>
</dbReference>
<dbReference type="Pfam" id="PF07729">
    <property type="entry name" value="FCD"/>
    <property type="match status" value="1"/>
</dbReference>
<dbReference type="SMART" id="SM00895">
    <property type="entry name" value="FCD"/>
    <property type="match status" value="1"/>
</dbReference>